<comment type="caution">
    <text evidence="2">The sequence shown here is derived from an EMBL/GenBank/DDBJ whole genome shotgun (WGS) entry which is preliminary data.</text>
</comment>
<keyword evidence="3" id="KW-1185">Reference proteome</keyword>
<evidence type="ECO:0000313" key="3">
    <source>
        <dbReference type="Proteomes" id="UP000094444"/>
    </source>
</evidence>
<evidence type="ECO:0000313" key="2">
    <source>
        <dbReference type="EMBL" id="POS69785.1"/>
    </source>
</evidence>
<protein>
    <submittedName>
        <fullName evidence="2">Uncharacterized protein</fullName>
    </submittedName>
</protein>
<dbReference type="InParanoid" id="A0A2P5HHR6"/>
<dbReference type="Proteomes" id="UP000094444">
    <property type="component" value="Unassembled WGS sequence"/>
</dbReference>
<evidence type="ECO:0000256" key="1">
    <source>
        <dbReference type="SAM" id="MobiDB-lite"/>
    </source>
</evidence>
<reference evidence="2" key="1">
    <citation type="submission" date="2017-09" db="EMBL/GenBank/DDBJ databases">
        <title>Polyketide synthases of a Diaporthe helianthi virulent isolate.</title>
        <authorList>
            <person name="Baroncelli R."/>
        </authorList>
    </citation>
    <scope>NUCLEOTIDE SEQUENCE [LARGE SCALE GENOMIC DNA]</scope>
    <source>
        <strain evidence="2">7/96</strain>
    </source>
</reference>
<proteinExistence type="predicted"/>
<dbReference type="AlphaFoldDB" id="A0A2P5HHR6"/>
<accession>A0A2P5HHR6</accession>
<name>A0A2P5HHR6_DIAHE</name>
<organism evidence="2 3">
    <name type="scientific">Diaporthe helianthi</name>
    <dbReference type="NCBI Taxonomy" id="158607"/>
    <lineage>
        <taxon>Eukaryota</taxon>
        <taxon>Fungi</taxon>
        <taxon>Dikarya</taxon>
        <taxon>Ascomycota</taxon>
        <taxon>Pezizomycotina</taxon>
        <taxon>Sordariomycetes</taxon>
        <taxon>Sordariomycetidae</taxon>
        <taxon>Diaporthales</taxon>
        <taxon>Diaporthaceae</taxon>
        <taxon>Diaporthe</taxon>
    </lineage>
</organism>
<feature type="region of interest" description="Disordered" evidence="1">
    <location>
        <begin position="1"/>
        <end position="24"/>
    </location>
</feature>
<dbReference type="EMBL" id="MAVT02001993">
    <property type="protein sequence ID" value="POS69785.1"/>
    <property type="molecule type" value="Genomic_DNA"/>
</dbReference>
<feature type="compositionally biased region" description="Basic and acidic residues" evidence="1">
    <location>
        <begin position="1"/>
        <end position="22"/>
    </location>
</feature>
<gene>
    <name evidence="2" type="ORF">DHEL01_v211819</name>
</gene>
<sequence length="136" mass="15175">MSRQPSDRERRAGVDEGGHVTEEPAVANQIGRWSPIRREEAGRYASARDFGAALPDSEARYLEVLGIVGRSHLDPDLDANATSGIPRYHYRTGAPKVKLRLRQCRVRSSSIYCVTTFELSKKPEDLCQKVSSLNAF</sequence>